<evidence type="ECO:0000256" key="1">
    <source>
        <dbReference type="ARBA" id="ARBA00008857"/>
    </source>
</evidence>
<dbReference type="SUPFAM" id="SSF56349">
    <property type="entry name" value="DNA breaking-rejoining enzymes"/>
    <property type="match status" value="1"/>
</dbReference>
<dbReference type="CDD" id="cd00796">
    <property type="entry name" value="INT_Rci_Hp1_C"/>
    <property type="match status" value="1"/>
</dbReference>
<organism evidence="8 9">
    <name type="scientific">Pelomonas candidula</name>
    <dbReference type="NCBI Taxonomy" id="3299025"/>
    <lineage>
        <taxon>Bacteria</taxon>
        <taxon>Pseudomonadati</taxon>
        <taxon>Pseudomonadota</taxon>
        <taxon>Betaproteobacteria</taxon>
        <taxon>Burkholderiales</taxon>
        <taxon>Sphaerotilaceae</taxon>
        <taxon>Roseateles</taxon>
    </lineage>
</organism>
<comment type="similarity">
    <text evidence="1">Belongs to the 'phage' integrase family.</text>
</comment>
<dbReference type="PROSITE" id="PS51900">
    <property type="entry name" value="CB"/>
    <property type="match status" value="1"/>
</dbReference>
<keyword evidence="3 5" id="KW-0238">DNA-binding</keyword>
<accession>A0ABW7H8K5</accession>
<feature type="domain" description="Core-binding (CB)" evidence="7">
    <location>
        <begin position="140"/>
        <end position="216"/>
    </location>
</feature>
<dbReference type="Gene3D" id="1.10.150.130">
    <property type="match status" value="1"/>
</dbReference>
<dbReference type="InterPro" id="IPR050090">
    <property type="entry name" value="Tyrosine_recombinase_XerCD"/>
</dbReference>
<keyword evidence="4" id="KW-0233">DNA recombination</keyword>
<dbReference type="InterPro" id="IPR013762">
    <property type="entry name" value="Integrase-like_cat_sf"/>
</dbReference>
<evidence type="ECO:0000259" key="6">
    <source>
        <dbReference type="PROSITE" id="PS51898"/>
    </source>
</evidence>
<proteinExistence type="inferred from homology"/>
<evidence type="ECO:0000313" key="8">
    <source>
        <dbReference type="EMBL" id="MFG6486251.1"/>
    </source>
</evidence>
<reference evidence="8 9" key="1">
    <citation type="submission" date="2024-08" db="EMBL/GenBank/DDBJ databases">
        <authorList>
            <person name="Lu H."/>
        </authorList>
    </citation>
    <scope>NUCLEOTIDE SEQUENCE [LARGE SCALE GENOMIC DNA]</scope>
    <source>
        <strain evidence="8 9">BYS78W</strain>
    </source>
</reference>
<dbReference type="PANTHER" id="PTHR30349:SF41">
    <property type="entry name" value="INTEGRASE_RECOMBINASE PROTEIN MJ0367-RELATED"/>
    <property type="match status" value="1"/>
</dbReference>
<evidence type="ECO:0000256" key="3">
    <source>
        <dbReference type="ARBA" id="ARBA00023125"/>
    </source>
</evidence>
<evidence type="ECO:0000256" key="2">
    <source>
        <dbReference type="ARBA" id="ARBA00022908"/>
    </source>
</evidence>
<dbReference type="InterPro" id="IPR044068">
    <property type="entry name" value="CB"/>
</dbReference>
<dbReference type="Pfam" id="PF00589">
    <property type="entry name" value="Phage_integrase"/>
    <property type="match status" value="1"/>
</dbReference>
<dbReference type="PANTHER" id="PTHR30349">
    <property type="entry name" value="PHAGE INTEGRASE-RELATED"/>
    <property type="match status" value="1"/>
</dbReference>
<protein>
    <submittedName>
        <fullName evidence="8">Tyrosine-type recombinase/integrase</fullName>
    </submittedName>
</protein>
<evidence type="ECO:0000256" key="4">
    <source>
        <dbReference type="ARBA" id="ARBA00023172"/>
    </source>
</evidence>
<dbReference type="PROSITE" id="PS51898">
    <property type="entry name" value="TYR_RECOMBINASE"/>
    <property type="match status" value="1"/>
</dbReference>
<dbReference type="EMBL" id="JBIGIC010000003">
    <property type="protein sequence ID" value="MFG6486251.1"/>
    <property type="molecule type" value="Genomic_DNA"/>
</dbReference>
<keyword evidence="2" id="KW-0229">DNA integration</keyword>
<name>A0ABW7H8K5_9BURK</name>
<dbReference type="InterPro" id="IPR002104">
    <property type="entry name" value="Integrase_catalytic"/>
</dbReference>
<evidence type="ECO:0000313" key="9">
    <source>
        <dbReference type="Proteomes" id="UP001606134"/>
    </source>
</evidence>
<dbReference type="InterPro" id="IPR011010">
    <property type="entry name" value="DNA_brk_join_enz"/>
</dbReference>
<sequence>MAEAYRVATGWAIRPQIGGERVYLDGFSTKTAAEKEARRLLCEYEDRGAPKHAGPHKTTLAKAMQLYGLERLPFLKGAEQEANRINKVLRAAGERVLSVKRIDAPTPDDIVRAAENKETPEDSPPKKGALFKVELKSAADSAKRAIPKGLHQHRQGLATKTLKSDKCRTELAKSKVADITRHQVQELMDALRSDGLSASSLQLERATLRVFFYHAAASWNWTVPAQNPATKLKMPSVDNGRDRVMSEEEQERLESALEDCRNKMVPHILTLLRETAMRSSEPLQQAKWCDVQWERNVLHLDDGKAGQRDVPLSPLAVRALREMQAMQPGAHPRSCIVNVSYEALKAAWKRACERAGVDGLNMHDLRHTAATRLMLKTGNMSIVQALTGHKTLSQLGRYINVKADDVVKVLHAEPLPPNPPAASSPTPQRITPVIDSVEGNVVRLQLAQGRAA</sequence>
<comment type="caution">
    <text evidence="8">The sequence shown here is derived from an EMBL/GenBank/DDBJ whole genome shotgun (WGS) entry which is preliminary data.</text>
</comment>
<dbReference type="InterPro" id="IPR010998">
    <property type="entry name" value="Integrase_recombinase_N"/>
</dbReference>
<gene>
    <name evidence="8" type="ORF">ACG04R_06175</name>
</gene>
<feature type="domain" description="Tyr recombinase" evidence="6">
    <location>
        <begin position="240"/>
        <end position="411"/>
    </location>
</feature>
<dbReference type="Gene3D" id="1.10.443.10">
    <property type="entry name" value="Intergrase catalytic core"/>
    <property type="match status" value="1"/>
</dbReference>
<evidence type="ECO:0000259" key="7">
    <source>
        <dbReference type="PROSITE" id="PS51900"/>
    </source>
</evidence>
<evidence type="ECO:0000256" key="5">
    <source>
        <dbReference type="PROSITE-ProRule" id="PRU01248"/>
    </source>
</evidence>
<dbReference type="RefSeq" id="WP_394407269.1">
    <property type="nucleotide sequence ID" value="NZ_JBIGIC010000003.1"/>
</dbReference>
<keyword evidence="9" id="KW-1185">Reference proteome</keyword>
<dbReference type="Proteomes" id="UP001606134">
    <property type="component" value="Unassembled WGS sequence"/>
</dbReference>